<dbReference type="InterPro" id="IPR050782">
    <property type="entry name" value="PP1_regulatory_subunit_3"/>
</dbReference>
<dbReference type="PANTHER" id="PTHR12307">
    <property type="entry name" value="PROTEIN PHOSPHATASE 1 REGULATORY SUBUNIT"/>
    <property type="match status" value="1"/>
</dbReference>
<dbReference type="Gene3D" id="2.60.40.2440">
    <property type="entry name" value="Carbohydrate binding type-21 domain"/>
    <property type="match status" value="1"/>
</dbReference>
<evidence type="ECO:0000313" key="2">
    <source>
        <dbReference type="EMBL" id="LAC21033.1"/>
    </source>
</evidence>
<dbReference type="InterPro" id="IPR005036">
    <property type="entry name" value="CBM21_dom"/>
</dbReference>
<dbReference type="GO" id="GO:0008157">
    <property type="term" value="F:protein phosphatase 1 binding"/>
    <property type="evidence" value="ECO:0007669"/>
    <property type="project" value="TreeGrafter"/>
</dbReference>
<dbReference type="InterPro" id="IPR038175">
    <property type="entry name" value="CBM21_dom_sf"/>
</dbReference>
<dbReference type="EMBL" id="IACT01001695">
    <property type="protein sequence ID" value="LAC21033.1"/>
    <property type="molecule type" value="mRNA"/>
</dbReference>
<dbReference type="Pfam" id="PF03370">
    <property type="entry name" value="CBM_21"/>
    <property type="match status" value="1"/>
</dbReference>
<dbReference type="AlphaFoldDB" id="A0A6A7FS97"/>
<dbReference type="GO" id="GO:0000164">
    <property type="term" value="C:protein phosphatase type 1 complex"/>
    <property type="evidence" value="ECO:0007669"/>
    <property type="project" value="TreeGrafter"/>
</dbReference>
<proteinExistence type="evidence at transcript level"/>
<evidence type="ECO:0000259" key="1">
    <source>
        <dbReference type="PROSITE" id="PS51159"/>
    </source>
</evidence>
<dbReference type="GO" id="GO:2001069">
    <property type="term" value="F:glycogen binding"/>
    <property type="evidence" value="ECO:0007669"/>
    <property type="project" value="TreeGrafter"/>
</dbReference>
<name>A0A6A7FS97_9CRUS</name>
<organism evidence="2">
    <name type="scientific">Hirondellea gigas</name>
    <dbReference type="NCBI Taxonomy" id="1518452"/>
    <lineage>
        <taxon>Eukaryota</taxon>
        <taxon>Metazoa</taxon>
        <taxon>Ecdysozoa</taxon>
        <taxon>Arthropoda</taxon>
        <taxon>Crustacea</taxon>
        <taxon>Multicrustacea</taxon>
        <taxon>Malacostraca</taxon>
        <taxon>Eumalacostraca</taxon>
        <taxon>Peracarida</taxon>
        <taxon>Amphipoda</taxon>
        <taxon>Amphilochidea</taxon>
        <taxon>Lysianassida</taxon>
        <taxon>Lysianassidira</taxon>
        <taxon>Lysianassoidea</taxon>
        <taxon>Lysianassidae</taxon>
        <taxon>Hirondellea</taxon>
    </lineage>
</organism>
<protein>
    <submittedName>
        <fullName evidence="2">Protein phosphatase 1 regulatory subunit 3B-like isoform X2</fullName>
    </submittedName>
</protein>
<reference evidence="2" key="1">
    <citation type="submission" date="2017-11" db="EMBL/GenBank/DDBJ databases">
        <title>The sensing device of the deep-sea amphipod.</title>
        <authorList>
            <person name="Kobayashi H."/>
            <person name="Nagahama T."/>
            <person name="Arai W."/>
            <person name="Sasagawa Y."/>
            <person name="Umeda M."/>
            <person name="Hayashi T."/>
            <person name="Nikaido I."/>
            <person name="Watanabe H."/>
            <person name="Oguri K."/>
            <person name="Kitazato H."/>
            <person name="Fujioka K."/>
            <person name="Kido Y."/>
            <person name="Takami H."/>
        </authorList>
    </citation>
    <scope>NUCLEOTIDE SEQUENCE</scope>
    <source>
        <tissue evidence="2">Whole body</tissue>
    </source>
</reference>
<dbReference type="PROSITE" id="PS51159">
    <property type="entry name" value="CBM21"/>
    <property type="match status" value="1"/>
</dbReference>
<sequence length="352" mass="39949">MTACTMPSDYGAELLLGSSPVVGSGFHGTGSSFFPDYSRCSAVGGMWDNTNCTTASPFYSGTLMGRYSDINTTSNECRSFARTGSLRRSKKLNKLKSEFPKPLLLTIPAKSILRTQEELPQHEDETITSPNREKKRVSFADALGQQLERIRLITERPDCPPLWSKEFIEKVTGIPLEPPEKQWELTFTQPVSDYMGYKLKLDTERVALENVIIEEKKGHVRGTVKVCNLSFHKDVLIRYTSNGWMTTEDCPATFIPSPRTSVAYDLYDRFGFEIPLPDIARADKLEFCVRFSCDGTEYWDNNKGRNFTVVSFRSKNNSASKKVVRDANELCLDSWTEFASWNHLTIDESPYW</sequence>
<feature type="domain" description="CBM21" evidence="1">
    <location>
        <begin position="198"/>
        <end position="310"/>
    </location>
</feature>
<dbReference type="PANTHER" id="PTHR12307:SF48">
    <property type="entry name" value="PROTEIN PHOSPHATASE 1 REGULATORY SUBUNIT"/>
    <property type="match status" value="1"/>
</dbReference>
<dbReference type="GO" id="GO:0005979">
    <property type="term" value="P:regulation of glycogen biosynthetic process"/>
    <property type="evidence" value="ECO:0007669"/>
    <property type="project" value="TreeGrafter"/>
</dbReference>
<accession>A0A6A7FS97</accession>